<keyword evidence="6" id="KW-1278">Translocase</keyword>
<dbReference type="Proteomes" id="UP001519305">
    <property type="component" value="Unassembled WGS sequence"/>
</dbReference>
<keyword evidence="14" id="KW-1185">Reference proteome</keyword>
<evidence type="ECO:0000313" key="13">
    <source>
        <dbReference type="EMBL" id="MBP2333558.1"/>
    </source>
</evidence>
<keyword evidence="3 10" id="KW-0812">Transmembrane</keyword>
<dbReference type="InterPro" id="IPR011527">
    <property type="entry name" value="ABC1_TM_dom"/>
</dbReference>
<keyword evidence="8 10" id="KW-0472">Membrane</keyword>
<sequence length="574" mass="59231">MIRALLSIVDDGRRPRVVAQLLVAVVYGALSGAAMALLVPLARALVDDPPAATGWLVALAVLVAVAAALHFFQALAMNAMALEVVGGMHERAADALVDVPLSWCTRERAASVSDALITGTTAVGMSVAHLLSPVVSTFSGGIVLVIAVGALDVSLAAALLAGALILWGMNRWAGKVVERGERDVHARRIAVQGAVVDFARHQAVLRASGVDAASYAPIAGALDDERVTNRRVGAKTTVASMLGGAGVQAVLSAVIVMAVYGGIGGATDAATTLAVIALAARFTGPLTELAGLSSALRVTATRIGRISEITGAPSLPRPVEGAEPDGAGTVVFKDVVFGYEGEGPVLNGLSFSVAPGEVVGLIGPSGCGKSTVLKLIARFMDVGSGSVTVSGHDVREYRATDLMGQLSVVFQDVHLFDGTLWDNIAVGRPDAGRDEILAAARAAGVGEIAARHDDGFDLRVGEGGKRLSGGERQRISLARALLKDAPIVLLDEATSSLDAHNEHHVLRGIGELARTRTVIMVAHRPSALRHCDRFIVLGPDGSVEATGDEATLVEVSDTYRSFREAGNAAAAWEL</sequence>
<name>A0ABS4UAM2_9CORY</name>
<evidence type="ECO:0000256" key="6">
    <source>
        <dbReference type="ARBA" id="ARBA00022967"/>
    </source>
</evidence>
<gene>
    <name evidence="13" type="ORF">JOF33_002257</name>
</gene>
<dbReference type="SMART" id="SM00382">
    <property type="entry name" value="AAA"/>
    <property type="match status" value="1"/>
</dbReference>
<evidence type="ECO:0000256" key="7">
    <source>
        <dbReference type="ARBA" id="ARBA00022989"/>
    </source>
</evidence>
<feature type="transmembrane region" description="Helical" evidence="10">
    <location>
        <begin position="21"/>
        <end position="46"/>
    </location>
</feature>
<proteinExistence type="inferred from homology"/>
<feature type="transmembrane region" description="Helical" evidence="10">
    <location>
        <begin position="52"/>
        <end position="72"/>
    </location>
</feature>
<evidence type="ECO:0000256" key="4">
    <source>
        <dbReference type="ARBA" id="ARBA00022741"/>
    </source>
</evidence>
<dbReference type="InterPro" id="IPR017871">
    <property type="entry name" value="ABC_transporter-like_CS"/>
</dbReference>
<dbReference type="InterPro" id="IPR036640">
    <property type="entry name" value="ABC1_TM_sf"/>
</dbReference>
<comment type="subcellular location">
    <subcellularLocation>
        <location evidence="1">Cell inner membrane</location>
        <topology evidence="1">Multi-pass membrane protein</topology>
    </subcellularLocation>
</comment>
<dbReference type="EMBL" id="JAGINY010000001">
    <property type="protein sequence ID" value="MBP2333558.1"/>
    <property type="molecule type" value="Genomic_DNA"/>
</dbReference>
<keyword evidence="5 13" id="KW-0067">ATP-binding</keyword>
<evidence type="ECO:0000259" key="11">
    <source>
        <dbReference type="PROSITE" id="PS50893"/>
    </source>
</evidence>
<keyword evidence="7 10" id="KW-1133">Transmembrane helix</keyword>
<feature type="domain" description="ABC transporter" evidence="11">
    <location>
        <begin position="330"/>
        <end position="565"/>
    </location>
</feature>
<dbReference type="Pfam" id="PF00005">
    <property type="entry name" value="ABC_tran"/>
    <property type="match status" value="1"/>
</dbReference>
<evidence type="ECO:0000256" key="5">
    <source>
        <dbReference type="ARBA" id="ARBA00022840"/>
    </source>
</evidence>
<dbReference type="InterPro" id="IPR027417">
    <property type="entry name" value="P-loop_NTPase"/>
</dbReference>
<comment type="similarity">
    <text evidence="9">Belongs to the ABC transporter superfamily. Siderophore-Fe(3+) uptake transporter (SIUT) (TC 3.A.1.21) family.</text>
</comment>
<keyword evidence="2" id="KW-1003">Cell membrane</keyword>
<dbReference type="PANTHER" id="PTHR24221:SF654">
    <property type="entry name" value="ATP-BINDING CASSETTE SUB-FAMILY B MEMBER 6"/>
    <property type="match status" value="1"/>
</dbReference>
<comment type="caution">
    <text evidence="13">The sequence shown here is derived from an EMBL/GenBank/DDBJ whole genome shotgun (WGS) entry which is preliminary data.</text>
</comment>
<dbReference type="PROSITE" id="PS00211">
    <property type="entry name" value="ABC_TRANSPORTER_1"/>
    <property type="match status" value="1"/>
</dbReference>
<reference evidence="13 14" key="1">
    <citation type="submission" date="2021-03" db="EMBL/GenBank/DDBJ databases">
        <title>Sequencing the genomes of 1000 actinobacteria strains.</title>
        <authorList>
            <person name="Klenk H.-P."/>
        </authorList>
    </citation>
    <scope>NUCLEOTIDE SEQUENCE [LARGE SCALE GENOMIC DNA]</scope>
    <source>
        <strain evidence="13 14">DSM 44506</strain>
    </source>
</reference>
<feature type="transmembrane region" description="Helical" evidence="10">
    <location>
        <begin position="238"/>
        <end position="263"/>
    </location>
</feature>
<dbReference type="Gene3D" id="1.20.1560.10">
    <property type="entry name" value="ABC transporter type 1, transmembrane domain"/>
    <property type="match status" value="1"/>
</dbReference>
<evidence type="ECO:0000259" key="12">
    <source>
        <dbReference type="PROSITE" id="PS50929"/>
    </source>
</evidence>
<evidence type="ECO:0000256" key="3">
    <source>
        <dbReference type="ARBA" id="ARBA00022692"/>
    </source>
</evidence>
<evidence type="ECO:0000256" key="2">
    <source>
        <dbReference type="ARBA" id="ARBA00022519"/>
    </source>
</evidence>
<protein>
    <submittedName>
        <fullName evidence="13">ATP-binding cassette subfamily B protein</fullName>
    </submittedName>
</protein>
<keyword evidence="4" id="KW-0547">Nucleotide-binding</keyword>
<evidence type="ECO:0000256" key="10">
    <source>
        <dbReference type="SAM" id="Phobius"/>
    </source>
</evidence>
<evidence type="ECO:0000256" key="8">
    <source>
        <dbReference type="ARBA" id="ARBA00023136"/>
    </source>
</evidence>
<evidence type="ECO:0000256" key="1">
    <source>
        <dbReference type="ARBA" id="ARBA00004429"/>
    </source>
</evidence>
<dbReference type="Pfam" id="PF00664">
    <property type="entry name" value="ABC_membrane"/>
    <property type="match status" value="1"/>
</dbReference>
<dbReference type="InterPro" id="IPR039421">
    <property type="entry name" value="Type_1_exporter"/>
</dbReference>
<evidence type="ECO:0000256" key="9">
    <source>
        <dbReference type="ARBA" id="ARBA00023455"/>
    </source>
</evidence>
<dbReference type="SUPFAM" id="SSF90123">
    <property type="entry name" value="ABC transporter transmembrane region"/>
    <property type="match status" value="1"/>
</dbReference>
<feature type="transmembrane region" description="Helical" evidence="10">
    <location>
        <begin position="115"/>
        <end position="135"/>
    </location>
</feature>
<keyword evidence="2" id="KW-0997">Cell inner membrane</keyword>
<accession>A0ABS4UAM2</accession>
<feature type="transmembrane region" description="Helical" evidence="10">
    <location>
        <begin position="141"/>
        <end position="167"/>
    </location>
</feature>
<dbReference type="Gene3D" id="3.40.50.300">
    <property type="entry name" value="P-loop containing nucleotide triphosphate hydrolases"/>
    <property type="match status" value="1"/>
</dbReference>
<evidence type="ECO:0000313" key="14">
    <source>
        <dbReference type="Proteomes" id="UP001519305"/>
    </source>
</evidence>
<dbReference type="PROSITE" id="PS50929">
    <property type="entry name" value="ABC_TM1F"/>
    <property type="match status" value="1"/>
</dbReference>
<dbReference type="RefSeq" id="WP_209654222.1">
    <property type="nucleotide sequence ID" value="NZ_CP047357.1"/>
</dbReference>
<dbReference type="InterPro" id="IPR003439">
    <property type="entry name" value="ABC_transporter-like_ATP-bd"/>
</dbReference>
<dbReference type="SUPFAM" id="SSF52540">
    <property type="entry name" value="P-loop containing nucleoside triphosphate hydrolases"/>
    <property type="match status" value="1"/>
</dbReference>
<organism evidence="13 14">
    <name type="scientific">Corynebacterium freneyi</name>
    <dbReference type="NCBI Taxonomy" id="134034"/>
    <lineage>
        <taxon>Bacteria</taxon>
        <taxon>Bacillati</taxon>
        <taxon>Actinomycetota</taxon>
        <taxon>Actinomycetes</taxon>
        <taxon>Mycobacteriales</taxon>
        <taxon>Corynebacteriaceae</taxon>
        <taxon>Corynebacterium</taxon>
    </lineage>
</organism>
<feature type="domain" description="ABC transmembrane type-1" evidence="12">
    <location>
        <begin position="21"/>
        <end position="296"/>
    </location>
</feature>
<dbReference type="GO" id="GO:0005524">
    <property type="term" value="F:ATP binding"/>
    <property type="evidence" value="ECO:0007669"/>
    <property type="project" value="UniProtKB-KW"/>
</dbReference>
<dbReference type="PANTHER" id="PTHR24221">
    <property type="entry name" value="ATP-BINDING CASSETTE SUB-FAMILY B"/>
    <property type="match status" value="1"/>
</dbReference>
<dbReference type="PROSITE" id="PS50893">
    <property type="entry name" value="ABC_TRANSPORTER_2"/>
    <property type="match status" value="1"/>
</dbReference>
<dbReference type="InterPro" id="IPR003593">
    <property type="entry name" value="AAA+_ATPase"/>
</dbReference>